<evidence type="ECO:0000313" key="1">
    <source>
        <dbReference type="EMBL" id="GEB32191.1"/>
    </source>
</evidence>
<dbReference type="AlphaFoldDB" id="A0A4Y3PP54"/>
<dbReference type="EMBL" id="BJMH01000006">
    <property type="protein sequence ID" value="GEB32191.1"/>
    <property type="molecule type" value="Genomic_DNA"/>
</dbReference>
<name>A0A4Y3PP54_BREPA</name>
<dbReference type="RefSeq" id="WP_122966175.1">
    <property type="nucleotide sequence ID" value="NZ_BJMH01000006.1"/>
</dbReference>
<proteinExistence type="predicted"/>
<organism evidence="1 2">
    <name type="scientific">Brevibacillus parabrevis</name>
    <dbReference type="NCBI Taxonomy" id="54914"/>
    <lineage>
        <taxon>Bacteria</taxon>
        <taxon>Bacillati</taxon>
        <taxon>Bacillota</taxon>
        <taxon>Bacilli</taxon>
        <taxon>Bacillales</taxon>
        <taxon>Paenibacillaceae</taxon>
        <taxon>Brevibacillus</taxon>
    </lineage>
</organism>
<protein>
    <submittedName>
        <fullName evidence="1">Uncharacterized protein</fullName>
    </submittedName>
</protein>
<sequence length="91" mass="11015">MMTREQAIFLETMDDVGFEGYTEFLIFAYLELMSGTDLNSVSDVEVHRRAKAVILKYQDYWYKDVNFFDERSKILEQLDLDDAEWEYRDYE</sequence>
<evidence type="ECO:0000313" key="2">
    <source>
        <dbReference type="Proteomes" id="UP000316882"/>
    </source>
</evidence>
<dbReference type="Proteomes" id="UP000316882">
    <property type="component" value="Unassembled WGS sequence"/>
</dbReference>
<comment type="caution">
    <text evidence="1">The sequence shown here is derived from an EMBL/GenBank/DDBJ whole genome shotgun (WGS) entry which is preliminary data.</text>
</comment>
<accession>A0A4Y3PP54</accession>
<gene>
    <name evidence="1" type="ORF">BPA01_17710</name>
</gene>
<keyword evidence="2" id="KW-1185">Reference proteome</keyword>
<reference evidence="1 2" key="1">
    <citation type="submission" date="2019-06" db="EMBL/GenBank/DDBJ databases">
        <title>Whole genome shotgun sequence of Brevibacillus parabrevis NBRC 12334.</title>
        <authorList>
            <person name="Hosoyama A."/>
            <person name="Uohara A."/>
            <person name="Ohji S."/>
            <person name="Ichikawa N."/>
        </authorList>
    </citation>
    <scope>NUCLEOTIDE SEQUENCE [LARGE SCALE GENOMIC DNA]</scope>
    <source>
        <strain evidence="1 2">NBRC 12334</strain>
    </source>
</reference>